<name>A0A0C3GWP6_OIDMZ</name>
<dbReference type="EMBL" id="KN832889">
    <property type="protein sequence ID" value="KIM94706.1"/>
    <property type="molecule type" value="Genomic_DNA"/>
</dbReference>
<reference evidence="3 4" key="1">
    <citation type="submission" date="2014-04" db="EMBL/GenBank/DDBJ databases">
        <authorList>
            <consortium name="DOE Joint Genome Institute"/>
            <person name="Kuo A."/>
            <person name="Martino E."/>
            <person name="Perotto S."/>
            <person name="Kohler A."/>
            <person name="Nagy L.G."/>
            <person name="Floudas D."/>
            <person name="Copeland A."/>
            <person name="Barry K.W."/>
            <person name="Cichocki N."/>
            <person name="Veneault-Fourrey C."/>
            <person name="LaButti K."/>
            <person name="Lindquist E.A."/>
            <person name="Lipzen A."/>
            <person name="Lundell T."/>
            <person name="Morin E."/>
            <person name="Murat C."/>
            <person name="Sun H."/>
            <person name="Tunlid A."/>
            <person name="Henrissat B."/>
            <person name="Grigoriev I.V."/>
            <person name="Hibbett D.S."/>
            <person name="Martin F."/>
            <person name="Nordberg H.P."/>
            <person name="Cantor M.N."/>
            <person name="Hua S.X."/>
        </authorList>
    </citation>
    <scope>NUCLEOTIDE SEQUENCE [LARGE SCALE GENOMIC DNA]</scope>
    <source>
        <strain evidence="3 4">Zn</strain>
    </source>
</reference>
<evidence type="ECO:0000313" key="3">
    <source>
        <dbReference type="EMBL" id="KIM94706.1"/>
    </source>
</evidence>
<keyword evidence="1" id="KW-0378">Hydrolase</keyword>
<reference evidence="4" key="2">
    <citation type="submission" date="2015-01" db="EMBL/GenBank/DDBJ databases">
        <title>Evolutionary Origins and Diversification of the Mycorrhizal Mutualists.</title>
        <authorList>
            <consortium name="DOE Joint Genome Institute"/>
            <consortium name="Mycorrhizal Genomics Consortium"/>
            <person name="Kohler A."/>
            <person name="Kuo A."/>
            <person name="Nagy L.G."/>
            <person name="Floudas D."/>
            <person name="Copeland A."/>
            <person name="Barry K.W."/>
            <person name="Cichocki N."/>
            <person name="Veneault-Fourrey C."/>
            <person name="LaButti K."/>
            <person name="Lindquist E.A."/>
            <person name="Lipzen A."/>
            <person name="Lundell T."/>
            <person name="Morin E."/>
            <person name="Murat C."/>
            <person name="Riley R."/>
            <person name="Ohm R."/>
            <person name="Sun H."/>
            <person name="Tunlid A."/>
            <person name="Henrissat B."/>
            <person name="Grigoriev I.V."/>
            <person name="Hibbett D.S."/>
            <person name="Martin F."/>
        </authorList>
    </citation>
    <scope>NUCLEOTIDE SEQUENCE [LARGE SCALE GENOMIC DNA]</scope>
    <source>
        <strain evidence="4">Zn</strain>
    </source>
</reference>
<dbReference type="InterPro" id="IPR050593">
    <property type="entry name" value="LovG"/>
</dbReference>
<dbReference type="GO" id="GO:0005737">
    <property type="term" value="C:cytoplasm"/>
    <property type="evidence" value="ECO:0007669"/>
    <property type="project" value="TreeGrafter"/>
</dbReference>
<proteinExistence type="predicted"/>
<sequence>MQTGLFLDAFTIAYGIIRTNYSAGFRSLLDDYEFDFVQGQMPHTEGNWSLHTHNFASSKLWGYFNMLDANDILETERQLLQLAIEAGPFDGIMGYSQGATLAAQVIIRHALENPNASAEEMPFRFAIFFNGATPSRVFEMTEKGTPVVPDLNQPMALKFISAMKANPLLHTTKLFPTELSNGRLVLTDERLGIMKCDASKDGVLITIPTLHVRCPDDEAEHGQELYELCEPGIADQYFHIHKHDFPRGYDEMRQIARLIRSAAERSM</sequence>
<keyword evidence="4" id="KW-1185">Reference proteome</keyword>
<dbReference type="OrthoDB" id="2094269at2759"/>
<dbReference type="InParanoid" id="A0A0C3GWP6"/>
<dbReference type="GO" id="GO:0016787">
    <property type="term" value="F:hydrolase activity"/>
    <property type="evidence" value="ECO:0007669"/>
    <property type="project" value="UniProtKB-KW"/>
</dbReference>
<dbReference type="GO" id="GO:0019748">
    <property type="term" value="P:secondary metabolic process"/>
    <property type="evidence" value="ECO:0007669"/>
    <property type="project" value="TreeGrafter"/>
</dbReference>
<gene>
    <name evidence="3" type="ORF">OIDMADRAFT_60483</name>
</gene>
<dbReference type="InterPro" id="IPR005645">
    <property type="entry name" value="FSH-like_dom"/>
</dbReference>
<evidence type="ECO:0000259" key="2">
    <source>
        <dbReference type="Pfam" id="PF03959"/>
    </source>
</evidence>
<dbReference type="Gene3D" id="3.40.50.1820">
    <property type="entry name" value="alpha/beta hydrolase"/>
    <property type="match status" value="1"/>
</dbReference>
<dbReference type="AlphaFoldDB" id="A0A0C3GWP6"/>
<organism evidence="3 4">
    <name type="scientific">Oidiodendron maius (strain Zn)</name>
    <dbReference type="NCBI Taxonomy" id="913774"/>
    <lineage>
        <taxon>Eukaryota</taxon>
        <taxon>Fungi</taxon>
        <taxon>Dikarya</taxon>
        <taxon>Ascomycota</taxon>
        <taxon>Pezizomycotina</taxon>
        <taxon>Leotiomycetes</taxon>
        <taxon>Leotiomycetes incertae sedis</taxon>
        <taxon>Myxotrichaceae</taxon>
        <taxon>Oidiodendron</taxon>
    </lineage>
</organism>
<dbReference type="GO" id="GO:0005634">
    <property type="term" value="C:nucleus"/>
    <property type="evidence" value="ECO:0007669"/>
    <property type="project" value="TreeGrafter"/>
</dbReference>
<dbReference type="Pfam" id="PF03959">
    <property type="entry name" value="FSH1"/>
    <property type="match status" value="1"/>
</dbReference>
<protein>
    <recommendedName>
        <fullName evidence="2">Serine hydrolase domain-containing protein</fullName>
    </recommendedName>
</protein>
<evidence type="ECO:0000256" key="1">
    <source>
        <dbReference type="ARBA" id="ARBA00022801"/>
    </source>
</evidence>
<dbReference type="InterPro" id="IPR029058">
    <property type="entry name" value="AB_hydrolase_fold"/>
</dbReference>
<dbReference type="Proteomes" id="UP000054321">
    <property type="component" value="Unassembled WGS sequence"/>
</dbReference>
<dbReference type="HOGENOM" id="CLU_051938_4_3_1"/>
<dbReference type="PANTHER" id="PTHR48070:SF7">
    <property type="entry name" value="SERINE HYDROLASE FSH DOMAIN-CONTAINING PROTEIN-RELATED"/>
    <property type="match status" value="1"/>
</dbReference>
<accession>A0A0C3GWP6</accession>
<feature type="domain" description="Serine hydrolase" evidence="2">
    <location>
        <begin position="23"/>
        <end position="252"/>
    </location>
</feature>
<dbReference type="SUPFAM" id="SSF53474">
    <property type="entry name" value="alpha/beta-Hydrolases"/>
    <property type="match status" value="1"/>
</dbReference>
<dbReference type="STRING" id="913774.A0A0C3GWP6"/>
<evidence type="ECO:0000313" key="4">
    <source>
        <dbReference type="Proteomes" id="UP000054321"/>
    </source>
</evidence>
<dbReference type="PANTHER" id="PTHR48070">
    <property type="entry name" value="ESTERASE OVCA2"/>
    <property type="match status" value="1"/>
</dbReference>